<name>A0AAX3EIB3_PAEUR</name>
<accession>A0AAX3EIB3</accession>
<dbReference type="AlphaFoldDB" id="A0AAX3EIB3"/>
<keyword evidence="2" id="KW-0808">Transferase</keyword>
<dbReference type="GO" id="GO:0004371">
    <property type="term" value="F:glycerone kinase activity"/>
    <property type="evidence" value="ECO:0007669"/>
    <property type="project" value="InterPro"/>
</dbReference>
<dbReference type="FunFam" id="3.40.50.10440:FF:000001">
    <property type="entry name" value="Dihydroxyacetone kinase, DhaK subunit"/>
    <property type="match status" value="1"/>
</dbReference>
<feature type="domain" description="DhaK" evidence="1">
    <location>
        <begin position="7"/>
        <end position="331"/>
    </location>
</feature>
<evidence type="ECO:0000313" key="3">
    <source>
        <dbReference type="Proteomes" id="UP001163293"/>
    </source>
</evidence>
<dbReference type="Gene3D" id="3.40.50.10440">
    <property type="entry name" value="Dihydroxyacetone kinase, domain 1"/>
    <property type="match status" value="1"/>
</dbReference>
<dbReference type="EC" id="2.7.1.121" evidence="2"/>
<evidence type="ECO:0000313" key="2">
    <source>
        <dbReference type="EMBL" id="UYV97529.1"/>
    </source>
</evidence>
<dbReference type="PANTHER" id="PTHR28629">
    <property type="entry name" value="TRIOKINASE/FMN CYCLASE"/>
    <property type="match status" value="1"/>
</dbReference>
<dbReference type="Pfam" id="PF02733">
    <property type="entry name" value="Dak1"/>
    <property type="match status" value="1"/>
</dbReference>
<dbReference type="GO" id="GO:0019563">
    <property type="term" value="P:glycerol catabolic process"/>
    <property type="evidence" value="ECO:0007669"/>
    <property type="project" value="TreeGrafter"/>
</dbReference>
<dbReference type="InterPro" id="IPR004006">
    <property type="entry name" value="DhaK_dom"/>
</dbReference>
<dbReference type="PANTHER" id="PTHR28629:SF4">
    <property type="entry name" value="TRIOKINASE_FMN CYCLASE"/>
    <property type="match status" value="1"/>
</dbReference>
<dbReference type="Gene3D" id="3.30.1180.20">
    <property type="entry name" value="Dihydroxyacetone kinase, domain 2"/>
    <property type="match status" value="1"/>
</dbReference>
<keyword evidence="2" id="KW-0418">Kinase</keyword>
<dbReference type="EMBL" id="CP101185">
    <property type="protein sequence ID" value="UYV97529.1"/>
    <property type="molecule type" value="Genomic_DNA"/>
</dbReference>
<dbReference type="PROSITE" id="PS51481">
    <property type="entry name" value="DHAK"/>
    <property type="match status" value="1"/>
</dbReference>
<dbReference type="GO" id="GO:0005829">
    <property type="term" value="C:cytosol"/>
    <property type="evidence" value="ECO:0007669"/>
    <property type="project" value="TreeGrafter"/>
</dbReference>
<evidence type="ECO:0000259" key="1">
    <source>
        <dbReference type="PROSITE" id="PS51481"/>
    </source>
</evidence>
<reference evidence="2" key="1">
    <citation type="submission" date="2022-07" db="EMBL/GenBank/DDBJ databases">
        <authorList>
            <person name="Wu T."/>
        </authorList>
    </citation>
    <scope>NUCLEOTIDE SEQUENCE</scope>
    <source>
        <strain evidence="2">SD-1</strain>
    </source>
</reference>
<dbReference type="Proteomes" id="UP001163293">
    <property type="component" value="Chromosome"/>
</dbReference>
<dbReference type="GO" id="GO:0047324">
    <property type="term" value="F:phosphoenolpyruvate-glycerone phosphotransferase activity"/>
    <property type="evidence" value="ECO:0007669"/>
    <property type="project" value="UniProtKB-EC"/>
</dbReference>
<gene>
    <name evidence="2" type="ORF">NL394_21295</name>
</gene>
<dbReference type="InterPro" id="IPR050861">
    <property type="entry name" value="Dihydroxyacetone_Kinase"/>
</dbReference>
<protein>
    <submittedName>
        <fullName evidence="2">Dihydroxyacetone kinase subunit DhaK</fullName>
        <ecNumber evidence="2">2.7.1.121</ecNumber>
    </submittedName>
</protein>
<keyword evidence="3" id="KW-1185">Reference proteome</keyword>
<proteinExistence type="predicted"/>
<dbReference type="RefSeq" id="WP_021473237.1">
    <property type="nucleotide sequence ID" value="NZ_BDMH01000024.1"/>
</dbReference>
<organism evidence="2 3">
    <name type="scientific">Paenarthrobacter ureafaciens</name>
    <dbReference type="NCBI Taxonomy" id="37931"/>
    <lineage>
        <taxon>Bacteria</taxon>
        <taxon>Bacillati</taxon>
        <taxon>Actinomycetota</taxon>
        <taxon>Actinomycetes</taxon>
        <taxon>Micrococcales</taxon>
        <taxon>Micrococcaceae</taxon>
        <taxon>Paenarthrobacter</taxon>
    </lineage>
</organism>
<dbReference type="SUPFAM" id="SSF82549">
    <property type="entry name" value="DAK1/DegV-like"/>
    <property type="match status" value="1"/>
</dbReference>
<sequence>MKKFLNEPSTAVDDYVAGLVGAHREILEWDCTNRVLQRREAPPFPKVGLVGGGGSGCEPTHTGFVGYGMLDAAAPGQIFTSPVPNQIVAATRRANAGSGVLHIIKNFTGEVMNFGMAQEILYFEDIQVAQVVVNDDVSIPDDGETAGRRGLGATVLVEKIAGAAAEEGRELSEVLAVAEKVIARSGTFAVGLSSCTPPARGKPVYELAETDMDLGIGISGEPGRERVPMANAREIARLMVNEVLSDLAPKDGADLLMLVNGMGATPHHELYLLAGELTAAAEARGACITRQLVGNFVTSLDQTGAAVTFLELDQELKDLWDAPVHTAALRWGR</sequence>